<evidence type="ECO:0000313" key="3">
    <source>
        <dbReference type="Proteomes" id="UP000256645"/>
    </source>
</evidence>
<gene>
    <name evidence="2" type="ORF">BP6252_04839</name>
</gene>
<evidence type="ECO:0000256" key="1">
    <source>
        <dbReference type="SAM" id="MobiDB-lite"/>
    </source>
</evidence>
<keyword evidence="3" id="KW-1185">Reference proteome</keyword>
<dbReference type="AlphaFoldDB" id="A0A3D8S271"/>
<sequence length="95" mass="10851">MFNSWSDEDKTAFISAPQVMDWTLDLKRYSKAARSKARKKLESYWDQPYGGRADSYYSERNGPPRRAQRLSSSSYVVPEDALTISSDSSESVLMV</sequence>
<protein>
    <submittedName>
        <fullName evidence="2">Uncharacterized protein</fullName>
    </submittedName>
</protein>
<comment type="caution">
    <text evidence="2">The sequence shown here is derived from an EMBL/GenBank/DDBJ whole genome shotgun (WGS) entry which is preliminary data.</text>
</comment>
<feature type="region of interest" description="Disordered" evidence="1">
    <location>
        <begin position="47"/>
        <end position="73"/>
    </location>
</feature>
<organism evidence="2 3">
    <name type="scientific">Coleophoma cylindrospora</name>
    <dbReference type="NCBI Taxonomy" id="1849047"/>
    <lineage>
        <taxon>Eukaryota</taxon>
        <taxon>Fungi</taxon>
        <taxon>Dikarya</taxon>
        <taxon>Ascomycota</taxon>
        <taxon>Pezizomycotina</taxon>
        <taxon>Leotiomycetes</taxon>
        <taxon>Helotiales</taxon>
        <taxon>Dermateaceae</taxon>
        <taxon>Coleophoma</taxon>
    </lineage>
</organism>
<accession>A0A3D8S271</accession>
<dbReference type="Proteomes" id="UP000256645">
    <property type="component" value="Unassembled WGS sequence"/>
</dbReference>
<dbReference type="EMBL" id="PDLM01000004">
    <property type="protein sequence ID" value="RDW80201.1"/>
    <property type="molecule type" value="Genomic_DNA"/>
</dbReference>
<evidence type="ECO:0000313" key="2">
    <source>
        <dbReference type="EMBL" id="RDW80201.1"/>
    </source>
</evidence>
<name>A0A3D8S271_9HELO</name>
<proteinExistence type="predicted"/>
<reference evidence="2 3" key="1">
    <citation type="journal article" date="2018" name="IMA Fungus">
        <title>IMA Genome-F 9: Draft genome sequence of Annulohypoxylon stygium, Aspergillus mulundensis, Berkeleyomyces basicola (syn. Thielaviopsis basicola), Ceratocystis smalleyi, two Cercospora beticola strains, Coleophoma cylindrospora, Fusarium fracticaudum, Phialophora cf. hyalina, and Morchella septimelata.</title>
        <authorList>
            <person name="Wingfield B.D."/>
            <person name="Bills G.F."/>
            <person name="Dong Y."/>
            <person name="Huang W."/>
            <person name="Nel W.J."/>
            <person name="Swalarsk-Parry B.S."/>
            <person name="Vaghefi N."/>
            <person name="Wilken P.M."/>
            <person name="An Z."/>
            <person name="de Beer Z.W."/>
            <person name="De Vos L."/>
            <person name="Chen L."/>
            <person name="Duong T.A."/>
            <person name="Gao Y."/>
            <person name="Hammerbacher A."/>
            <person name="Kikkert J.R."/>
            <person name="Li Y."/>
            <person name="Li H."/>
            <person name="Li K."/>
            <person name="Li Q."/>
            <person name="Liu X."/>
            <person name="Ma X."/>
            <person name="Naidoo K."/>
            <person name="Pethybridge S.J."/>
            <person name="Sun J."/>
            <person name="Steenkamp E.T."/>
            <person name="van der Nest M.A."/>
            <person name="van Wyk S."/>
            <person name="Wingfield M.J."/>
            <person name="Xiong C."/>
            <person name="Yue Q."/>
            <person name="Zhang X."/>
        </authorList>
    </citation>
    <scope>NUCLEOTIDE SEQUENCE [LARGE SCALE GENOMIC DNA]</scope>
    <source>
        <strain evidence="2 3">BP6252</strain>
    </source>
</reference>